<keyword evidence="2" id="KW-1185">Reference proteome</keyword>
<dbReference type="SUPFAM" id="SSF48452">
    <property type="entry name" value="TPR-like"/>
    <property type="match status" value="1"/>
</dbReference>
<dbReference type="EMBL" id="AQHN01000036">
    <property type="protein sequence ID" value="ENN88272.1"/>
    <property type="molecule type" value="Genomic_DNA"/>
</dbReference>
<proteinExistence type="predicted"/>
<dbReference type="STRING" id="363754.RHSP_61463"/>
<gene>
    <name evidence="1" type="ORF">RHSP_61463</name>
</gene>
<sequence length="140" mass="15119">MHVLANEGLRDNAYLDRSTRQALLLAPELTTLKGTRGAVLARLGRHEEALAMLAEADDSNDAFRCFNAAFRALAHFHAGRKDQATAELEIATAILQSQDWTNSIGGRIVDGVIAEISRTLIEPRKNAGQPATVTRASAVI</sequence>
<evidence type="ECO:0000313" key="2">
    <source>
        <dbReference type="Proteomes" id="UP000012429"/>
    </source>
</evidence>
<dbReference type="AlphaFoldDB" id="N6VB25"/>
<name>N6VB25_9HYPH</name>
<accession>N6VB25</accession>
<evidence type="ECO:0000313" key="1">
    <source>
        <dbReference type="EMBL" id="ENN88272.1"/>
    </source>
</evidence>
<protein>
    <submittedName>
        <fullName evidence="1">Uncharacterized protein</fullName>
    </submittedName>
</protein>
<dbReference type="RefSeq" id="WP_004113626.1">
    <property type="nucleotide sequence ID" value="NZ_AQHN01000036.1"/>
</dbReference>
<dbReference type="InterPro" id="IPR011990">
    <property type="entry name" value="TPR-like_helical_dom_sf"/>
</dbReference>
<dbReference type="Proteomes" id="UP000012429">
    <property type="component" value="Unassembled WGS sequence"/>
</dbReference>
<dbReference type="OrthoDB" id="8072123at2"/>
<dbReference type="Gene3D" id="1.25.40.10">
    <property type="entry name" value="Tetratricopeptide repeat domain"/>
    <property type="match status" value="1"/>
</dbReference>
<organism evidence="1 2">
    <name type="scientific">Rhizobium freirei PRF 81</name>
    <dbReference type="NCBI Taxonomy" id="363754"/>
    <lineage>
        <taxon>Bacteria</taxon>
        <taxon>Pseudomonadati</taxon>
        <taxon>Pseudomonadota</taxon>
        <taxon>Alphaproteobacteria</taxon>
        <taxon>Hyphomicrobiales</taxon>
        <taxon>Rhizobiaceae</taxon>
        <taxon>Rhizobium/Agrobacterium group</taxon>
        <taxon>Rhizobium</taxon>
    </lineage>
</organism>
<comment type="caution">
    <text evidence="1">The sequence shown here is derived from an EMBL/GenBank/DDBJ whole genome shotgun (WGS) entry which is preliminary data.</text>
</comment>
<reference evidence="1 2" key="1">
    <citation type="journal article" date="2012" name="BMC Genomics">
        <title>Genomic basis of broad host range and environmental adaptability of Rhizobium tropici CIAT 899 and Rhizobium sp. PRF 81 which are used in inoculants for common bean (Phaseolus vulgaris L.).</title>
        <authorList>
            <person name="Ormeno-Orrillo E."/>
            <person name="Menna P."/>
            <person name="Almeida L.G."/>
            <person name="Ollero F.J."/>
            <person name="Nicolas M.F."/>
            <person name="Pains Rodrigues E."/>
            <person name="Shigueyoshi Nakatani A."/>
            <person name="Silva Batista J.S."/>
            <person name="Oliveira Chueire L.M."/>
            <person name="Souza R.C."/>
            <person name="Ribeiro Vasconcelos A.T."/>
            <person name="Megias M."/>
            <person name="Hungria M."/>
            <person name="Martinez-Romero E."/>
        </authorList>
    </citation>
    <scope>NUCLEOTIDE SEQUENCE [LARGE SCALE GENOMIC DNA]</scope>
    <source>
        <strain evidence="1 2">PRF 81</strain>
    </source>
</reference>